<comment type="pathway">
    <text evidence="2">Bacterial outer membrane biogenesis; lipopolysaccharide biosynthesis.</text>
</comment>
<evidence type="ECO:0000256" key="1">
    <source>
        <dbReference type="ARBA" id="ARBA00004496"/>
    </source>
</evidence>
<dbReference type="EC" id="2.5.1.55" evidence="8"/>
<dbReference type="PANTHER" id="PTHR21057">
    <property type="entry name" value="PHOSPHO-2-DEHYDRO-3-DEOXYHEPTONATE ALDOLASE"/>
    <property type="match status" value="1"/>
</dbReference>
<dbReference type="InterPro" id="IPR013785">
    <property type="entry name" value="Aldolase_TIM"/>
</dbReference>
<dbReference type="Gene3D" id="3.20.20.70">
    <property type="entry name" value="Aldolase class I"/>
    <property type="match status" value="1"/>
</dbReference>
<evidence type="ECO:0000256" key="7">
    <source>
        <dbReference type="ARBA" id="ARBA00049112"/>
    </source>
</evidence>
<gene>
    <name evidence="8 10" type="primary">kdsA</name>
    <name evidence="10" type="ORF">KL86DPRO_10618</name>
</gene>
<dbReference type="GO" id="GO:0019294">
    <property type="term" value="P:keto-3-deoxy-D-manno-octulosonic acid biosynthetic process"/>
    <property type="evidence" value="ECO:0007669"/>
    <property type="project" value="UniProtKB-UniRule"/>
</dbReference>
<dbReference type="EMBL" id="FLUQ01000001">
    <property type="protein sequence ID" value="SBV93943.1"/>
    <property type="molecule type" value="Genomic_DNA"/>
</dbReference>
<proteinExistence type="inferred from homology"/>
<dbReference type="AlphaFoldDB" id="A0A212J3A2"/>
<evidence type="ECO:0000256" key="4">
    <source>
        <dbReference type="ARBA" id="ARBA00010499"/>
    </source>
</evidence>
<evidence type="ECO:0000259" key="9">
    <source>
        <dbReference type="Pfam" id="PF00793"/>
    </source>
</evidence>
<dbReference type="NCBIfam" id="TIGR01362">
    <property type="entry name" value="KDO8P_synth"/>
    <property type="match status" value="1"/>
</dbReference>
<comment type="pathway">
    <text evidence="3 8">Carbohydrate biosynthesis; 3-deoxy-D-manno-octulosonate biosynthesis; 3-deoxy-D-manno-octulosonate from D-ribulose 5-phosphate: step 2/3.</text>
</comment>
<evidence type="ECO:0000256" key="5">
    <source>
        <dbReference type="ARBA" id="ARBA00022490"/>
    </source>
</evidence>
<feature type="domain" description="DAHP synthetase I/KDSA" evidence="9">
    <location>
        <begin position="19"/>
        <end position="260"/>
    </location>
</feature>
<dbReference type="UniPathway" id="UPA00357">
    <property type="reaction ID" value="UER00474"/>
</dbReference>
<name>A0A212J3A2_9DELT</name>
<organism evidence="10">
    <name type="scientific">uncultured delta proteobacterium</name>
    <dbReference type="NCBI Taxonomy" id="34034"/>
    <lineage>
        <taxon>Bacteria</taxon>
        <taxon>Deltaproteobacteria</taxon>
        <taxon>environmental samples</taxon>
    </lineage>
</organism>
<dbReference type="UniPathway" id="UPA00030"/>
<dbReference type="GO" id="GO:0005737">
    <property type="term" value="C:cytoplasm"/>
    <property type="evidence" value="ECO:0007669"/>
    <property type="project" value="UniProtKB-SubCell"/>
</dbReference>
<comment type="similarity">
    <text evidence="4 8">Belongs to the KdsA family.</text>
</comment>
<keyword evidence="6 8" id="KW-0808">Transferase</keyword>
<dbReference type="GO" id="GO:0008676">
    <property type="term" value="F:3-deoxy-8-phosphooctulonate synthase activity"/>
    <property type="evidence" value="ECO:0007669"/>
    <property type="project" value="UniProtKB-UniRule"/>
</dbReference>
<dbReference type="InterPro" id="IPR006269">
    <property type="entry name" value="KDO8P_synthase"/>
</dbReference>
<dbReference type="InterPro" id="IPR006218">
    <property type="entry name" value="DAHP1/KDSA"/>
</dbReference>
<evidence type="ECO:0000256" key="6">
    <source>
        <dbReference type="ARBA" id="ARBA00022679"/>
    </source>
</evidence>
<dbReference type="SUPFAM" id="SSF51569">
    <property type="entry name" value="Aldolase"/>
    <property type="match status" value="1"/>
</dbReference>
<evidence type="ECO:0000256" key="8">
    <source>
        <dbReference type="HAMAP-Rule" id="MF_00056"/>
    </source>
</evidence>
<dbReference type="NCBIfam" id="NF003543">
    <property type="entry name" value="PRK05198.1"/>
    <property type="match status" value="1"/>
</dbReference>
<dbReference type="Pfam" id="PF00793">
    <property type="entry name" value="DAHP_synth_1"/>
    <property type="match status" value="1"/>
</dbReference>
<accession>A0A212J3A2</accession>
<keyword evidence="8" id="KW-0448">Lipopolysaccharide biosynthesis</keyword>
<keyword evidence="5 8" id="KW-0963">Cytoplasm</keyword>
<dbReference type="HAMAP" id="MF_00056">
    <property type="entry name" value="KDO8P_synth"/>
    <property type="match status" value="1"/>
</dbReference>
<comment type="subcellular location">
    <subcellularLocation>
        <location evidence="1 8">Cytoplasm</location>
    </subcellularLocation>
</comment>
<sequence>MQTKRDMTPETLYARLCERPFVFAGPCVLESYELALETAYAVKAAAAAANLTVVFKSSYDKANRTSASGFRGPGMEKGLEWLARIREETGLPLVTDVHDPVEAAIAATVVDILQIPAFLCRQTNLLVAAAKTGIIVNVKKGQFLAPWDMGPVADKIRGAGNKKILLTERGATFGYNNLVVDMRSFPVMRAIGCPVIMDATHSVQLPGGQGACSGGDRRHVPTLAKAAVAAGAHGVFLECHPDPDNALCDGPNSWPVAQLAPLLKDLAALWELTYVR</sequence>
<comment type="catalytic activity">
    <reaction evidence="7 8">
        <text>D-arabinose 5-phosphate + phosphoenolpyruvate + H2O = 3-deoxy-alpha-D-manno-2-octulosonate-8-phosphate + phosphate</text>
        <dbReference type="Rhea" id="RHEA:14053"/>
        <dbReference type="ChEBI" id="CHEBI:15377"/>
        <dbReference type="ChEBI" id="CHEBI:43474"/>
        <dbReference type="ChEBI" id="CHEBI:57693"/>
        <dbReference type="ChEBI" id="CHEBI:58702"/>
        <dbReference type="ChEBI" id="CHEBI:85985"/>
        <dbReference type="EC" id="2.5.1.55"/>
    </reaction>
</comment>
<evidence type="ECO:0000313" key="10">
    <source>
        <dbReference type="EMBL" id="SBV93943.1"/>
    </source>
</evidence>
<evidence type="ECO:0000256" key="3">
    <source>
        <dbReference type="ARBA" id="ARBA00004845"/>
    </source>
</evidence>
<reference evidence="10" key="1">
    <citation type="submission" date="2016-04" db="EMBL/GenBank/DDBJ databases">
        <authorList>
            <person name="Evans L.H."/>
            <person name="Alamgir A."/>
            <person name="Owens N."/>
            <person name="Weber N.D."/>
            <person name="Virtaneva K."/>
            <person name="Barbian K."/>
            <person name="Babar A."/>
            <person name="Rosenke K."/>
        </authorList>
    </citation>
    <scope>NUCLEOTIDE SEQUENCE</scope>
    <source>
        <strain evidence="10">86</strain>
    </source>
</reference>
<evidence type="ECO:0000256" key="2">
    <source>
        <dbReference type="ARBA" id="ARBA00004756"/>
    </source>
</evidence>
<protein>
    <recommendedName>
        <fullName evidence="8">2-dehydro-3-deoxyphosphooctonate aldolase</fullName>
        <ecNumber evidence="8">2.5.1.55</ecNumber>
    </recommendedName>
    <alternativeName>
        <fullName evidence="8">3-deoxy-D-manno-octulosonic acid 8-phosphate synthase</fullName>
    </alternativeName>
    <alternativeName>
        <fullName evidence="8">KDO-8-phosphate synthase</fullName>
        <shortName evidence="8">KDO 8-P synthase</shortName>
        <shortName evidence="8">KDOPS</shortName>
    </alternativeName>
    <alternativeName>
        <fullName evidence="8">Phospho-2-dehydro-3-deoxyoctonate aldolase</fullName>
    </alternativeName>
</protein>